<dbReference type="PANTHER" id="PTHR42723">
    <property type="entry name" value="CHLOROPHYLL SYNTHASE"/>
    <property type="match status" value="1"/>
</dbReference>
<evidence type="ECO:0000313" key="7">
    <source>
        <dbReference type="Proteomes" id="UP000789941"/>
    </source>
</evidence>
<feature type="transmembrane region" description="Helical" evidence="5">
    <location>
        <begin position="229"/>
        <end position="257"/>
    </location>
</feature>
<feature type="transmembrane region" description="Helical" evidence="5">
    <location>
        <begin position="170"/>
        <end position="188"/>
    </location>
</feature>
<feature type="transmembrane region" description="Helical" evidence="5">
    <location>
        <begin position="90"/>
        <end position="110"/>
    </location>
</feature>
<dbReference type="Gene3D" id="1.10.357.140">
    <property type="entry name" value="UbiA prenyltransferase"/>
    <property type="match status" value="1"/>
</dbReference>
<dbReference type="Pfam" id="PF01040">
    <property type="entry name" value="UbiA"/>
    <property type="match status" value="1"/>
</dbReference>
<dbReference type="GO" id="GO:0047295">
    <property type="term" value="F:geranylgeranylglycerol-phosphate geranylgeranyltransferase activity"/>
    <property type="evidence" value="ECO:0007669"/>
    <property type="project" value="UniProtKB-EC"/>
</dbReference>
<dbReference type="GO" id="GO:0005886">
    <property type="term" value="C:plasma membrane"/>
    <property type="evidence" value="ECO:0007669"/>
    <property type="project" value="UniProtKB-SubCell"/>
</dbReference>
<proteinExistence type="predicted"/>
<dbReference type="InterPro" id="IPR000537">
    <property type="entry name" value="UbiA_prenyltransferase"/>
</dbReference>
<evidence type="ECO:0000256" key="2">
    <source>
        <dbReference type="ARBA" id="ARBA00022692"/>
    </source>
</evidence>
<protein>
    <submittedName>
        <fullName evidence="6">Digeranylgeranylglyceryl phosphate synthase</fullName>
        <ecNumber evidence="6">2.5.1.42</ecNumber>
    </submittedName>
</protein>
<feature type="transmembrane region" description="Helical" evidence="5">
    <location>
        <begin position="25"/>
        <end position="43"/>
    </location>
</feature>
<evidence type="ECO:0000256" key="4">
    <source>
        <dbReference type="ARBA" id="ARBA00023136"/>
    </source>
</evidence>
<name>A0A5E4LRG9_9ARCH</name>
<feature type="transmembrane region" description="Helical" evidence="5">
    <location>
        <begin position="142"/>
        <end position="164"/>
    </location>
</feature>
<dbReference type="InterPro" id="IPR044878">
    <property type="entry name" value="UbiA_sf"/>
</dbReference>
<reference evidence="6 7" key="1">
    <citation type="submission" date="2019-08" db="EMBL/GenBank/DDBJ databases">
        <authorList>
            <person name="Vazquez-Campos X."/>
        </authorList>
    </citation>
    <scope>NUCLEOTIDE SEQUENCE [LARGE SCALE GENOMIC DNA]</scope>
    <source>
        <strain evidence="6">LFW-283_2</strain>
    </source>
</reference>
<evidence type="ECO:0000256" key="5">
    <source>
        <dbReference type="SAM" id="Phobius"/>
    </source>
</evidence>
<keyword evidence="4 5" id="KW-0472">Membrane</keyword>
<comment type="caution">
    <text evidence="6">The sequence shown here is derived from an EMBL/GenBank/DDBJ whole genome shotgun (WGS) entry which is preliminary data.</text>
</comment>
<accession>A0A5E4LRG9</accession>
<keyword evidence="2 5" id="KW-0812">Transmembrane</keyword>
<organism evidence="6 7">
    <name type="scientific">Candidatus Bilamarchaeum dharawalense</name>
    <dbReference type="NCBI Taxonomy" id="2885759"/>
    <lineage>
        <taxon>Archaea</taxon>
        <taxon>Candidatus Micrarchaeota</taxon>
        <taxon>Candidatus Micrarchaeia</taxon>
        <taxon>Candidatus Anstonellales</taxon>
        <taxon>Candidatus Bilamarchaeaceae</taxon>
        <taxon>Candidatus Bilamarchaeum</taxon>
    </lineage>
</organism>
<evidence type="ECO:0000313" key="6">
    <source>
        <dbReference type="EMBL" id="VVC04019.1"/>
    </source>
</evidence>
<dbReference type="InterPro" id="IPR050475">
    <property type="entry name" value="Prenyltransferase_related"/>
</dbReference>
<dbReference type="EC" id="2.5.1.42" evidence="6"/>
<keyword evidence="6" id="KW-0808">Transferase</keyword>
<sequence>MDSMLGWLKHKITFLHHLFKLEDQLANGLSFFVGIILAFGGIPPLSMNLLYGFLAVSGSLLGINLLNQITDIKIDKINKPHRPLPSGKMSENTATILSAILFLGACTFAVLASLQVFYLTIFYIFLGIVYSAEPIRLKERFLFNNLATAIGYNFLNFLIGWVIFQPILQAPFPLLLLLFTYDFIAINSKDYFDLAGDKKFGVKTLVSLLGVDAAMKIDRHAHFLIQLTFILLALLGFLPSYIIAFSVITIVFVFVMFFDLSQNKNFMRFYHMSFGMHIIFRILILVLFFTHIFKLL</sequence>
<dbReference type="PANTHER" id="PTHR42723:SF1">
    <property type="entry name" value="CHLOROPHYLL SYNTHASE, CHLOROPLASTIC"/>
    <property type="match status" value="1"/>
</dbReference>
<dbReference type="EMBL" id="CABMJJ010000009">
    <property type="protein sequence ID" value="VVC04019.1"/>
    <property type="molecule type" value="Genomic_DNA"/>
</dbReference>
<dbReference type="AlphaFoldDB" id="A0A5E4LRG9"/>
<gene>
    <name evidence="6" type="primary">ubiA-2</name>
    <name evidence="6" type="ORF">LFW2832_00684</name>
</gene>
<evidence type="ECO:0000256" key="1">
    <source>
        <dbReference type="ARBA" id="ARBA00004651"/>
    </source>
</evidence>
<dbReference type="Proteomes" id="UP000789941">
    <property type="component" value="Unassembled WGS sequence"/>
</dbReference>
<evidence type="ECO:0000256" key="3">
    <source>
        <dbReference type="ARBA" id="ARBA00022989"/>
    </source>
</evidence>
<comment type="subcellular location">
    <subcellularLocation>
        <location evidence="1">Cell membrane</location>
        <topology evidence="1">Multi-pass membrane protein</topology>
    </subcellularLocation>
</comment>
<keyword evidence="3 5" id="KW-1133">Transmembrane helix</keyword>
<feature type="transmembrane region" description="Helical" evidence="5">
    <location>
        <begin position="269"/>
        <end position="293"/>
    </location>
</feature>